<sequence length="126" mass="14211">MVVLGHYERVQLLLETSDGRLIFKEFLISAPVPASCLAFERSLLVSLKNQVHSIESLIPVNKNQTTLLKSTGGIHNSQLIHASCDFGTRIEAKHDPELLEQTISTIMGELSDYERPKRKWMVMSSF</sequence>
<reference evidence="1 2" key="1">
    <citation type="submission" date="2023-03" db="EMBL/GenBank/DDBJ databases">
        <title>Genome sequence of Lichtheimia ornata CBS 291.66.</title>
        <authorList>
            <person name="Mohabir J.T."/>
            <person name="Shea T.P."/>
            <person name="Kurbessoian T."/>
            <person name="Berby B."/>
            <person name="Fontaine J."/>
            <person name="Livny J."/>
            <person name="Gnirke A."/>
            <person name="Stajich J.E."/>
            <person name="Cuomo C.A."/>
        </authorList>
    </citation>
    <scope>NUCLEOTIDE SEQUENCE [LARGE SCALE GENOMIC DNA]</scope>
    <source>
        <strain evidence="1">CBS 291.66</strain>
    </source>
</reference>
<evidence type="ECO:0000313" key="1">
    <source>
        <dbReference type="EMBL" id="KAJ8651279.1"/>
    </source>
</evidence>
<proteinExistence type="predicted"/>
<name>A0AAD7UPN1_9FUNG</name>
<keyword evidence="2" id="KW-1185">Reference proteome</keyword>
<dbReference type="AlphaFoldDB" id="A0AAD7UPN1"/>
<evidence type="ECO:0000313" key="2">
    <source>
        <dbReference type="Proteomes" id="UP001234581"/>
    </source>
</evidence>
<organism evidence="1 2">
    <name type="scientific">Lichtheimia ornata</name>
    <dbReference type="NCBI Taxonomy" id="688661"/>
    <lineage>
        <taxon>Eukaryota</taxon>
        <taxon>Fungi</taxon>
        <taxon>Fungi incertae sedis</taxon>
        <taxon>Mucoromycota</taxon>
        <taxon>Mucoromycotina</taxon>
        <taxon>Mucoromycetes</taxon>
        <taxon>Mucorales</taxon>
        <taxon>Lichtheimiaceae</taxon>
        <taxon>Lichtheimia</taxon>
    </lineage>
</organism>
<gene>
    <name evidence="1" type="ORF">O0I10_013235</name>
</gene>
<protein>
    <submittedName>
        <fullName evidence="1">Uncharacterized protein</fullName>
    </submittedName>
</protein>
<dbReference type="RefSeq" id="XP_058336194.1">
    <property type="nucleotide sequence ID" value="XM_058493039.1"/>
</dbReference>
<dbReference type="GeneID" id="83220494"/>
<dbReference type="Proteomes" id="UP001234581">
    <property type="component" value="Unassembled WGS sequence"/>
</dbReference>
<dbReference type="EMBL" id="JARTCD010000353">
    <property type="protein sequence ID" value="KAJ8651279.1"/>
    <property type="molecule type" value="Genomic_DNA"/>
</dbReference>
<comment type="caution">
    <text evidence="1">The sequence shown here is derived from an EMBL/GenBank/DDBJ whole genome shotgun (WGS) entry which is preliminary data.</text>
</comment>
<accession>A0AAD7UPN1</accession>